<dbReference type="Gene3D" id="3.90.25.10">
    <property type="entry name" value="UDP-galactose 4-epimerase, domain 1"/>
    <property type="match status" value="1"/>
</dbReference>
<dbReference type="SUPFAM" id="SSF51735">
    <property type="entry name" value="NAD(P)-binding Rossmann-fold domains"/>
    <property type="match status" value="1"/>
</dbReference>
<evidence type="ECO:0000313" key="12">
    <source>
        <dbReference type="EMBL" id="HGY57222.1"/>
    </source>
</evidence>
<dbReference type="EMBL" id="DRQG01000149">
    <property type="protein sequence ID" value="HGY57222.1"/>
    <property type="molecule type" value="Genomic_DNA"/>
</dbReference>
<dbReference type="EC" id="5.1.3.2" evidence="5 10"/>
<dbReference type="AlphaFoldDB" id="A0A7V4U4G3"/>
<dbReference type="Proteomes" id="UP000885779">
    <property type="component" value="Unassembled WGS sequence"/>
</dbReference>
<dbReference type="GO" id="GO:0003978">
    <property type="term" value="F:UDP-glucose 4-epimerase activity"/>
    <property type="evidence" value="ECO:0007669"/>
    <property type="project" value="UniProtKB-UniRule"/>
</dbReference>
<dbReference type="NCBIfam" id="TIGR01179">
    <property type="entry name" value="galE"/>
    <property type="match status" value="1"/>
</dbReference>
<dbReference type="CDD" id="cd05247">
    <property type="entry name" value="UDP_G4E_1_SDR_e"/>
    <property type="match status" value="1"/>
</dbReference>
<dbReference type="PANTHER" id="PTHR43725:SF53">
    <property type="entry name" value="UDP-ARABINOSE 4-EPIMERASE 1"/>
    <property type="match status" value="1"/>
</dbReference>
<gene>
    <name evidence="12" type="primary">galE</name>
    <name evidence="12" type="ORF">ENK44_16050</name>
</gene>
<evidence type="ECO:0000256" key="5">
    <source>
        <dbReference type="ARBA" id="ARBA00013189"/>
    </source>
</evidence>
<dbReference type="GO" id="GO:0033499">
    <property type="term" value="P:galactose catabolic process via UDP-galactose, Leloir pathway"/>
    <property type="evidence" value="ECO:0007669"/>
    <property type="project" value="TreeGrafter"/>
</dbReference>
<evidence type="ECO:0000259" key="11">
    <source>
        <dbReference type="Pfam" id="PF01370"/>
    </source>
</evidence>
<accession>A0A7V4U4G3</accession>
<evidence type="ECO:0000256" key="8">
    <source>
        <dbReference type="ARBA" id="ARBA00023235"/>
    </source>
</evidence>
<dbReference type="UniPathway" id="UPA00214"/>
<comment type="pathway">
    <text evidence="3 10">Carbohydrate metabolism; galactose metabolism.</text>
</comment>
<comment type="catalytic activity">
    <reaction evidence="1 10">
        <text>UDP-alpha-D-glucose = UDP-alpha-D-galactose</text>
        <dbReference type="Rhea" id="RHEA:22168"/>
        <dbReference type="ChEBI" id="CHEBI:58885"/>
        <dbReference type="ChEBI" id="CHEBI:66914"/>
        <dbReference type="EC" id="5.1.3.2"/>
    </reaction>
</comment>
<dbReference type="Pfam" id="PF01370">
    <property type="entry name" value="Epimerase"/>
    <property type="match status" value="1"/>
</dbReference>
<comment type="similarity">
    <text evidence="4 10">Belongs to the NAD(P)-dependent epimerase/dehydratase family.</text>
</comment>
<keyword evidence="7 10" id="KW-0520">NAD</keyword>
<dbReference type="InterPro" id="IPR005886">
    <property type="entry name" value="UDP_G4E"/>
</dbReference>
<evidence type="ECO:0000256" key="3">
    <source>
        <dbReference type="ARBA" id="ARBA00004947"/>
    </source>
</evidence>
<keyword evidence="9 10" id="KW-0119">Carbohydrate metabolism</keyword>
<reference evidence="12" key="1">
    <citation type="journal article" date="2020" name="mSystems">
        <title>Genome- and Community-Level Interaction Insights into Carbon Utilization and Element Cycling Functions of Hydrothermarchaeota in Hydrothermal Sediment.</title>
        <authorList>
            <person name="Zhou Z."/>
            <person name="Liu Y."/>
            <person name="Xu W."/>
            <person name="Pan J."/>
            <person name="Luo Z.H."/>
            <person name="Li M."/>
        </authorList>
    </citation>
    <scope>NUCLEOTIDE SEQUENCE [LARGE SCALE GENOMIC DNA]</scope>
    <source>
        <strain evidence="12">HyVt-577</strain>
    </source>
</reference>
<comment type="subunit">
    <text evidence="10">Homodimer.</text>
</comment>
<organism evidence="12">
    <name type="scientific">Caldithrix abyssi</name>
    <dbReference type="NCBI Taxonomy" id="187145"/>
    <lineage>
        <taxon>Bacteria</taxon>
        <taxon>Pseudomonadati</taxon>
        <taxon>Calditrichota</taxon>
        <taxon>Calditrichia</taxon>
        <taxon>Calditrichales</taxon>
        <taxon>Calditrichaceae</taxon>
        <taxon>Caldithrix</taxon>
    </lineage>
</organism>
<dbReference type="InterPro" id="IPR001509">
    <property type="entry name" value="Epimerase_deHydtase"/>
</dbReference>
<evidence type="ECO:0000256" key="2">
    <source>
        <dbReference type="ARBA" id="ARBA00001911"/>
    </source>
</evidence>
<proteinExistence type="inferred from homology"/>
<sequence>MKILVTGGAGYIGSHVVHELNDQGHEVIILDNFSLGRQENVDKRSVVIEGDVRNRSDLDKGLQGVDVVFHFAAWKAAGESMIHPQKFAENNIAGTINLLNAMLDHNVDKFVFSSSAAVYGNPEYLPIDEQHPKNPTNYYGYTKLAIEENLAWYSRLKGLHYAALRYFNATGYDVKGRIRGKEKNAANLSPVVMEAAAGLRNELQVYGDDYNTPDGTCIRDYIHVNDLADAHLKAMDYIVKENNNLIVNLGTGSGHSVLDVIHAAEAEVGKKIPYKIVGRRAGDPENLIASSELAYKLLGWKAKYSDLHTIFSSMKPVYFG</sequence>
<evidence type="ECO:0000256" key="10">
    <source>
        <dbReference type="RuleBase" id="RU366046"/>
    </source>
</evidence>
<evidence type="ECO:0000256" key="4">
    <source>
        <dbReference type="ARBA" id="ARBA00007637"/>
    </source>
</evidence>
<evidence type="ECO:0000256" key="7">
    <source>
        <dbReference type="ARBA" id="ARBA00023027"/>
    </source>
</evidence>
<comment type="cofactor">
    <cofactor evidence="2 10">
        <name>NAD(+)</name>
        <dbReference type="ChEBI" id="CHEBI:57540"/>
    </cofactor>
</comment>
<evidence type="ECO:0000256" key="1">
    <source>
        <dbReference type="ARBA" id="ARBA00000083"/>
    </source>
</evidence>
<dbReference type="InterPro" id="IPR036291">
    <property type="entry name" value="NAD(P)-bd_dom_sf"/>
</dbReference>
<protein>
    <recommendedName>
        <fullName evidence="6 10">UDP-glucose 4-epimerase</fullName>
        <ecNumber evidence="5 10">5.1.3.2</ecNumber>
    </recommendedName>
</protein>
<keyword evidence="8 10" id="KW-0413">Isomerase</keyword>
<dbReference type="PANTHER" id="PTHR43725">
    <property type="entry name" value="UDP-GLUCOSE 4-EPIMERASE"/>
    <property type="match status" value="1"/>
</dbReference>
<evidence type="ECO:0000256" key="6">
    <source>
        <dbReference type="ARBA" id="ARBA00018569"/>
    </source>
</evidence>
<evidence type="ECO:0000256" key="9">
    <source>
        <dbReference type="ARBA" id="ARBA00023277"/>
    </source>
</evidence>
<comment type="caution">
    <text evidence="12">The sequence shown here is derived from an EMBL/GenBank/DDBJ whole genome shotgun (WGS) entry which is preliminary data.</text>
</comment>
<name>A0A7V4U4G3_CALAY</name>
<dbReference type="Gene3D" id="3.40.50.720">
    <property type="entry name" value="NAD(P)-binding Rossmann-like Domain"/>
    <property type="match status" value="1"/>
</dbReference>
<feature type="domain" description="NAD-dependent epimerase/dehydratase" evidence="11">
    <location>
        <begin position="3"/>
        <end position="250"/>
    </location>
</feature>